<proteinExistence type="inferred from homology"/>
<keyword evidence="1 4" id="KW-0489">Methyltransferase</keyword>
<dbReference type="HAMAP" id="MF_01813">
    <property type="entry name" value="MenG_UbiE_methyltr"/>
    <property type="match status" value="1"/>
</dbReference>
<evidence type="ECO:0000256" key="1">
    <source>
        <dbReference type="ARBA" id="ARBA00022603"/>
    </source>
</evidence>
<keyword evidence="6" id="KW-1185">Reference proteome</keyword>
<evidence type="ECO:0000313" key="5">
    <source>
        <dbReference type="EMBL" id="SFJ18584.1"/>
    </source>
</evidence>
<dbReference type="EMBL" id="FORP01000003">
    <property type="protein sequence ID" value="SFJ18584.1"/>
    <property type="molecule type" value="Genomic_DNA"/>
</dbReference>
<feature type="binding site" evidence="4">
    <location>
        <position position="100"/>
    </location>
    <ligand>
        <name>S-adenosyl-L-methionine</name>
        <dbReference type="ChEBI" id="CHEBI:59789"/>
    </ligand>
</feature>
<accession>A0A1I3PAH5</accession>
<sequence>MEVVAGGLNEVARAAPKVLAMPRANLDKDPHEVAAMFDGVARGYDRANSVMTFGFDRRWRTITSHVLDAKPGEKVLDLAAGTGVSTAEYARGGAWCLAADFSLGMLRNGRHRGVPMVAADALHLPFADESFDAATISFGIRNFVDTKAALVEIARVVKPGGRLVICEVSTPPFTPIRFLYRKFLLRVMTLFGRFSSSNPEAYSYLAESMLAWPDQRAFAQTIAEAGWHRVEWLNLTFGVVAIHRASKPPLNSEA</sequence>
<dbReference type="GO" id="GO:0009234">
    <property type="term" value="P:menaquinone biosynthetic process"/>
    <property type="evidence" value="ECO:0007669"/>
    <property type="project" value="UniProtKB-UniRule"/>
</dbReference>
<dbReference type="InterPro" id="IPR023576">
    <property type="entry name" value="UbiE/COQ5_MeTrFase_CS"/>
</dbReference>
<dbReference type="GO" id="GO:0043770">
    <property type="term" value="F:demethylmenaquinone methyltransferase activity"/>
    <property type="evidence" value="ECO:0007669"/>
    <property type="project" value="UniProtKB-UniRule"/>
</dbReference>
<dbReference type="UniPathway" id="UPA00079">
    <property type="reaction ID" value="UER00169"/>
</dbReference>
<comment type="function">
    <text evidence="4">Methyltransferase required for the conversion of demethylmenaquinol (DMKH2) to menaquinol (MKH2).</text>
</comment>
<keyword evidence="3 4" id="KW-0949">S-adenosyl-L-methionine</keyword>
<gene>
    <name evidence="4" type="primary">menG</name>
    <name evidence="5" type="ORF">SAMN05421835_103347</name>
</gene>
<dbReference type="InterPro" id="IPR004033">
    <property type="entry name" value="UbiE/COQ5_MeTrFase"/>
</dbReference>
<evidence type="ECO:0000256" key="4">
    <source>
        <dbReference type="HAMAP-Rule" id="MF_01813"/>
    </source>
</evidence>
<dbReference type="PANTHER" id="PTHR43591:SF24">
    <property type="entry name" value="2-METHOXY-6-POLYPRENYL-1,4-BENZOQUINOL METHYLASE, MITOCHONDRIAL"/>
    <property type="match status" value="1"/>
</dbReference>
<feature type="binding site" evidence="4">
    <location>
        <begin position="120"/>
        <end position="121"/>
    </location>
    <ligand>
        <name>S-adenosyl-L-methionine</name>
        <dbReference type="ChEBI" id="CHEBI:59789"/>
    </ligand>
</feature>
<keyword evidence="2 4" id="KW-0808">Transferase</keyword>
<organism evidence="5 6">
    <name type="scientific">Amycolatopsis sacchari</name>
    <dbReference type="NCBI Taxonomy" id="115433"/>
    <lineage>
        <taxon>Bacteria</taxon>
        <taxon>Bacillati</taxon>
        <taxon>Actinomycetota</taxon>
        <taxon>Actinomycetes</taxon>
        <taxon>Pseudonocardiales</taxon>
        <taxon>Pseudonocardiaceae</taxon>
        <taxon>Amycolatopsis</taxon>
    </lineage>
</organism>
<evidence type="ECO:0000256" key="3">
    <source>
        <dbReference type="ARBA" id="ARBA00022691"/>
    </source>
</evidence>
<dbReference type="InterPro" id="IPR029063">
    <property type="entry name" value="SAM-dependent_MTases_sf"/>
</dbReference>
<dbReference type="Proteomes" id="UP000199025">
    <property type="component" value="Unassembled WGS sequence"/>
</dbReference>
<keyword evidence="4" id="KW-0474">Menaquinone biosynthesis</keyword>
<dbReference type="GO" id="GO:0032259">
    <property type="term" value="P:methylation"/>
    <property type="evidence" value="ECO:0007669"/>
    <property type="project" value="UniProtKB-KW"/>
</dbReference>
<dbReference type="PANTHER" id="PTHR43591">
    <property type="entry name" value="METHYLTRANSFERASE"/>
    <property type="match status" value="1"/>
</dbReference>
<dbReference type="Gene3D" id="3.40.50.150">
    <property type="entry name" value="Vaccinia Virus protein VP39"/>
    <property type="match status" value="1"/>
</dbReference>
<dbReference type="STRING" id="115433.SAMN05421835_103347"/>
<name>A0A1I3PAH5_9PSEU</name>
<protein>
    <recommendedName>
        <fullName evidence="4">Demethylmenaquinone methyltransferase</fullName>
        <ecNumber evidence="4">2.1.1.163</ecNumber>
    </recommendedName>
</protein>
<dbReference type="NCBIfam" id="NF001241">
    <property type="entry name" value="PRK00216.1-2"/>
    <property type="match status" value="1"/>
</dbReference>
<comment type="pathway">
    <text evidence="4">Quinol/quinone metabolism; menaquinone biosynthesis; menaquinol from 1,4-dihydroxy-2-naphthoate: step 2/2.</text>
</comment>
<dbReference type="PROSITE" id="PS51608">
    <property type="entry name" value="SAM_MT_UBIE"/>
    <property type="match status" value="1"/>
</dbReference>
<dbReference type="AlphaFoldDB" id="A0A1I3PAH5"/>
<dbReference type="PROSITE" id="PS01184">
    <property type="entry name" value="UBIE_2"/>
    <property type="match status" value="1"/>
</dbReference>
<reference evidence="5 6" key="1">
    <citation type="submission" date="2016-10" db="EMBL/GenBank/DDBJ databases">
        <authorList>
            <person name="de Groot N.N."/>
        </authorList>
    </citation>
    <scope>NUCLEOTIDE SEQUENCE [LARGE SCALE GENOMIC DNA]</scope>
    <source>
        <strain evidence="5 6">DSM 44468</strain>
    </source>
</reference>
<feature type="binding site" evidence="4">
    <location>
        <position position="137"/>
    </location>
    <ligand>
        <name>S-adenosyl-L-methionine</name>
        <dbReference type="ChEBI" id="CHEBI:59789"/>
    </ligand>
</feature>
<comment type="catalytic activity">
    <reaction evidence="4">
        <text>a 2-demethylmenaquinol + S-adenosyl-L-methionine = a menaquinol + S-adenosyl-L-homocysteine + H(+)</text>
        <dbReference type="Rhea" id="RHEA:42640"/>
        <dbReference type="Rhea" id="RHEA-COMP:9539"/>
        <dbReference type="Rhea" id="RHEA-COMP:9563"/>
        <dbReference type="ChEBI" id="CHEBI:15378"/>
        <dbReference type="ChEBI" id="CHEBI:18151"/>
        <dbReference type="ChEBI" id="CHEBI:55437"/>
        <dbReference type="ChEBI" id="CHEBI:57856"/>
        <dbReference type="ChEBI" id="CHEBI:59789"/>
        <dbReference type="EC" id="2.1.1.163"/>
    </reaction>
</comment>
<dbReference type="EC" id="2.1.1.163" evidence="4"/>
<dbReference type="CDD" id="cd02440">
    <property type="entry name" value="AdoMet_MTases"/>
    <property type="match status" value="1"/>
</dbReference>
<dbReference type="SUPFAM" id="SSF53335">
    <property type="entry name" value="S-adenosyl-L-methionine-dependent methyltransferases"/>
    <property type="match status" value="1"/>
</dbReference>
<evidence type="ECO:0000256" key="2">
    <source>
        <dbReference type="ARBA" id="ARBA00022679"/>
    </source>
</evidence>
<dbReference type="NCBIfam" id="TIGR01934">
    <property type="entry name" value="MenG_MenH_UbiE"/>
    <property type="match status" value="1"/>
</dbReference>
<evidence type="ECO:0000313" key="6">
    <source>
        <dbReference type="Proteomes" id="UP000199025"/>
    </source>
</evidence>
<dbReference type="Pfam" id="PF01209">
    <property type="entry name" value="Ubie_methyltran"/>
    <property type="match status" value="1"/>
</dbReference>
<comment type="similarity">
    <text evidence="4">Belongs to the class I-like SAM-binding methyltransferase superfamily. MenG/UbiE family.</text>
</comment>
<feature type="binding site" evidence="4">
    <location>
        <position position="82"/>
    </location>
    <ligand>
        <name>S-adenosyl-L-methionine</name>
        <dbReference type="ChEBI" id="CHEBI:59789"/>
    </ligand>
</feature>